<dbReference type="InterPro" id="IPR050364">
    <property type="entry name" value="Cytochrome_P450_fung"/>
</dbReference>
<evidence type="ECO:0000256" key="1">
    <source>
        <dbReference type="ARBA" id="ARBA00001971"/>
    </source>
</evidence>
<gene>
    <name evidence="14" type="ORF">QCA50_000808</name>
</gene>
<dbReference type="GO" id="GO:0020037">
    <property type="term" value="F:heme binding"/>
    <property type="evidence" value="ECO:0007669"/>
    <property type="project" value="InterPro"/>
</dbReference>
<dbReference type="InterPro" id="IPR002403">
    <property type="entry name" value="Cyt_P450_E_grp-IV"/>
</dbReference>
<evidence type="ECO:0000256" key="10">
    <source>
        <dbReference type="ARBA" id="ARBA00023033"/>
    </source>
</evidence>
<evidence type="ECO:0000256" key="11">
    <source>
        <dbReference type="ARBA" id="ARBA00023136"/>
    </source>
</evidence>
<feature type="binding site" description="axial binding residue" evidence="12">
    <location>
        <position position="44"/>
    </location>
    <ligand>
        <name>heme</name>
        <dbReference type="ChEBI" id="CHEBI:30413"/>
    </ligand>
    <ligandPart>
        <name>Fe</name>
        <dbReference type="ChEBI" id="CHEBI:18248"/>
    </ligandPart>
</feature>
<name>A0AAW0GTW0_9APHY</name>
<reference evidence="14 15" key="1">
    <citation type="submission" date="2022-09" db="EMBL/GenBank/DDBJ databases">
        <authorList>
            <person name="Palmer J.M."/>
        </authorList>
    </citation>
    <scope>NUCLEOTIDE SEQUENCE [LARGE SCALE GENOMIC DNA]</scope>
    <source>
        <strain evidence="14 15">DSM 7382</strain>
    </source>
</reference>
<keyword evidence="4 12" id="KW-0349">Heme</keyword>
<keyword evidence="10 13" id="KW-0503">Monooxygenase</keyword>
<evidence type="ECO:0000313" key="14">
    <source>
        <dbReference type="EMBL" id="KAK7696157.1"/>
    </source>
</evidence>
<evidence type="ECO:0000256" key="6">
    <source>
        <dbReference type="ARBA" id="ARBA00022723"/>
    </source>
</evidence>
<dbReference type="InterPro" id="IPR017972">
    <property type="entry name" value="Cyt_P450_CS"/>
</dbReference>
<dbReference type="Pfam" id="PF00067">
    <property type="entry name" value="p450"/>
    <property type="match status" value="1"/>
</dbReference>
<dbReference type="GO" id="GO:0004497">
    <property type="term" value="F:monooxygenase activity"/>
    <property type="evidence" value="ECO:0007669"/>
    <property type="project" value="UniProtKB-KW"/>
</dbReference>
<sequence length="117" mass="13231">MTYDPNDYAEPERFNPDRFIKNGRLNPDVRGPSTLVFGFGRRVCPGRWFSSASLFITIASILHTMNIQPVPREDGIPFDPHNVEMDGIIMNSDKVPCTVTPRSKTSEHLIREAIVSQ</sequence>
<comment type="cofactor">
    <cofactor evidence="1 12">
        <name>heme</name>
        <dbReference type="ChEBI" id="CHEBI:30413"/>
    </cofactor>
</comment>
<dbReference type="PRINTS" id="PR00465">
    <property type="entry name" value="EP450IV"/>
</dbReference>
<evidence type="ECO:0000256" key="7">
    <source>
        <dbReference type="ARBA" id="ARBA00022989"/>
    </source>
</evidence>
<keyword evidence="15" id="KW-1185">Reference proteome</keyword>
<dbReference type="PANTHER" id="PTHR46300">
    <property type="entry name" value="P450, PUTATIVE (EUROFUNG)-RELATED-RELATED"/>
    <property type="match status" value="1"/>
</dbReference>
<dbReference type="PANTHER" id="PTHR46300:SF7">
    <property type="entry name" value="P450, PUTATIVE (EUROFUNG)-RELATED"/>
    <property type="match status" value="1"/>
</dbReference>
<keyword evidence="9 12" id="KW-0408">Iron</keyword>
<accession>A0AAW0GTW0</accession>
<evidence type="ECO:0000256" key="3">
    <source>
        <dbReference type="ARBA" id="ARBA00010617"/>
    </source>
</evidence>
<dbReference type="Proteomes" id="UP001385951">
    <property type="component" value="Unassembled WGS sequence"/>
</dbReference>
<dbReference type="SUPFAM" id="SSF48264">
    <property type="entry name" value="Cytochrome P450"/>
    <property type="match status" value="1"/>
</dbReference>
<evidence type="ECO:0000256" key="13">
    <source>
        <dbReference type="RuleBase" id="RU000461"/>
    </source>
</evidence>
<dbReference type="AlphaFoldDB" id="A0AAW0GTW0"/>
<protein>
    <recommendedName>
        <fullName evidence="16">Cytochrome P450</fullName>
    </recommendedName>
</protein>
<dbReference type="InterPro" id="IPR036396">
    <property type="entry name" value="Cyt_P450_sf"/>
</dbReference>
<evidence type="ECO:0000256" key="4">
    <source>
        <dbReference type="ARBA" id="ARBA00022617"/>
    </source>
</evidence>
<comment type="subcellular location">
    <subcellularLocation>
        <location evidence="2">Membrane</location>
        <topology evidence="2">Single-pass membrane protein</topology>
    </subcellularLocation>
</comment>
<evidence type="ECO:0000256" key="12">
    <source>
        <dbReference type="PIRSR" id="PIRSR602403-1"/>
    </source>
</evidence>
<dbReference type="GO" id="GO:0016705">
    <property type="term" value="F:oxidoreductase activity, acting on paired donors, with incorporation or reduction of molecular oxygen"/>
    <property type="evidence" value="ECO:0007669"/>
    <property type="project" value="InterPro"/>
</dbReference>
<evidence type="ECO:0008006" key="16">
    <source>
        <dbReference type="Google" id="ProtNLM"/>
    </source>
</evidence>
<evidence type="ECO:0000256" key="8">
    <source>
        <dbReference type="ARBA" id="ARBA00023002"/>
    </source>
</evidence>
<keyword evidence="8 13" id="KW-0560">Oxidoreductase</keyword>
<dbReference type="PROSITE" id="PS00086">
    <property type="entry name" value="CYTOCHROME_P450"/>
    <property type="match status" value="1"/>
</dbReference>
<dbReference type="Gene3D" id="1.10.630.10">
    <property type="entry name" value="Cytochrome P450"/>
    <property type="match status" value="1"/>
</dbReference>
<dbReference type="GO" id="GO:0016020">
    <property type="term" value="C:membrane"/>
    <property type="evidence" value="ECO:0007669"/>
    <property type="project" value="UniProtKB-SubCell"/>
</dbReference>
<evidence type="ECO:0000256" key="9">
    <source>
        <dbReference type="ARBA" id="ARBA00023004"/>
    </source>
</evidence>
<keyword evidence="7" id="KW-1133">Transmembrane helix</keyword>
<dbReference type="InterPro" id="IPR001128">
    <property type="entry name" value="Cyt_P450"/>
</dbReference>
<organism evidence="14 15">
    <name type="scientific">Cerrena zonata</name>
    <dbReference type="NCBI Taxonomy" id="2478898"/>
    <lineage>
        <taxon>Eukaryota</taxon>
        <taxon>Fungi</taxon>
        <taxon>Dikarya</taxon>
        <taxon>Basidiomycota</taxon>
        <taxon>Agaricomycotina</taxon>
        <taxon>Agaricomycetes</taxon>
        <taxon>Polyporales</taxon>
        <taxon>Cerrenaceae</taxon>
        <taxon>Cerrena</taxon>
    </lineage>
</organism>
<evidence type="ECO:0000313" key="15">
    <source>
        <dbReference type="Proteomes" id="UP001385951"/>
    </source>
</evidence>
<dbReference type="GO" id="GO:0005506">
    <property type="term" value="F:iron ion binding"/>
    <property type="evidence" value="ECO:0007669"/>
    <property type="project" value="InterPro"/>
</dbReference>
<keyword evidence="6 12" id="KW-0479">Metal-binding</keyword>
<keyword evidence="11" id="KW-0472">Membrane</keyword>
<comment type="caution">
    <text evidence="14">The sequence shown here is derived from an EMBL/GenBank/DDBJ whole genome shotgun (WGS) entry which is preliminary data.</text>
</comment>
<comment type="similarity">
    <text evidence="3 13">Belongs to the cytochrome P450 family.</text>
</comment>
<dbReference type="EMBL" id="JASBNA010000001">
    <property type="protein sequence ID" value="KAK7696157.1"/>
    <property type="molecule type" value="Genomic_DNA"/>
</dbReference>
<evidence type="ECO:0000256" key="5">
    <source>
        <dbReference type="ARBA" id="ARBA00022692"/>
    </source>
</evidence>
<proteinExistence type="inferred from homology"/>
<evidence type="ECO:0000256" key="2">
    <source>
        <dbReference type="ARBA" id="ARBA00004167"/>
    </source>
</evidence>
<keyword evidence="5" id="KW-0812">Transmembrane</keyword>